<name>A0A6A6FKX3_9PEZI</name>
<evidence type="ECO:0000313" key="1">
    <source>
        <dbReference type="EMBL" id="KAF2214023.1"/>
    </source>
</evidence>
<evidence type="ECO:0000313" key="2">
    <source>
        <dbReference type="Proteomes" id="UP000799539"/>
    </source>
</evidence>
<dbReference type="AlphaFoldDB" id="A0A6A6FKX3"/>
<keyword evidence="2" id="KW-1185">Reference proteome</keyword>
<dbReference type="EMBL" id="ML992669">
    <property type="protein sequence ID" value="KAF2214023.1"/>
    <property type="molecule type" value="Genomic_DNA"/>
</dbReference>
<proteinExistence type="predicted"/>
<gene>
    <name evidence="1" type="ORF">CERZMDRAFT_105592</name>
</gene>
<dbReference type="OrthoDB" id="109543at2759"/>
<dbReference type="Proteomes" id="UP000799539">
    <property type="component" value="Unassembled WGS sequence"/>
</dbReference>
<protein>
    <submittedName>
        <fullName evidence="1">Uncharacterized protein</fullName>
    </submittedName>
</protein>
<dbReference type="Gene3D" id="3.10.110.10">
    <property type="entry name" value="Ubiquitin Conjugating Enzyme"/>
    <property type="match status" value="1"/>
</dbReference>
<reference evidence="1" key="1">
    <citation type="journal article" date="2020" name="Stud. Mycol.">
        <title>101 Dothideomycetes genomes: a test case for predicting lifestyles and emergence of pathogens.</title>
        <authorList>
            <person name="Haridas S."/>
            <person name="Albert R."/>
            <person name="Binder M."/>
            <person name="Bloem J."/>
            <person name="Labutti K."/>
            <person name="Salamov A."/>
            <person name="Andreopoulos B."/>
            <person name="Baker S."/>
            <person name="Barry K."/>
            <person name="Bills G."/>
            <person name="Bluhm B."/>
            <person name="Cannon C."/>
            <person name="Castanera R."/>
            <person name="Culley D."/>
            <person name="Daum C."/>
            <person name="Ezra D."/>
            <person name="Gonzalez J."/>
            <person name="Henrissat B."/>
            <person name="Kuo A."/>
            <person name="Liang C."/>
            <person name="Lipzen A."/>
            <person name="Lutzoni F."/>
            <person name="Magnuson J."/>
            <person name="Mondo S."/>
            <person name="Nolan M."/>
            <person name="Ohm R."/>
            <person name="Pangilinan J."/>
            <person name="Park H.-J."/>
            <person name="Ramirez L."/>
            <person name="Alfaro M."/>
            <person name="Sun H."/>
            <person name="Tritt A."/>
            <person name="Yoshinaga Y."/>
            <person name="Zwiers L.-H."/>
            <person name="Turgeon B."/>
            <person name="Goodwin S."/>
            <person name="Spatafora J."/>
            <person name="Crous P."/>
            <person name="Grigoriev I."/>
        </authorList>
    </citation>
    <scope>NUCLEOTIDE SEQUENCE</scope>
    <source>
        <strain evidence="1">SCOH1-5</strain>
    </source>
</reference>
<organism evidence="1 2">
    <name type="scientific">Cercospora zeae-maydis SCOH1-5</name>
    <dbReference type="NCBI Taxonomy" id="717836"/>
    <lineage>
        <taxon>Eukaryota</taxon>
        <taxon>Fungi</taxon>
        <taxon>Dikarya</taxon>
        <taxon>Ascomycota</taxon>
        <taxon>Pezizomycotina</taxon>
        <taxon>Dothideomycetes</taxon>
        <taxon>Dothideomycetidae</taxon>
        <taxon>Mycosphaerellales</taxon>
        <taxon>Mycosphaerellaceae</taxon>
        <taxon>Cercospora</taxon>
    </lineage>
</organism>
<dbReference type="SUPFAM" id="SSF54495">
    <property type="entry name" value="UBC-like"/>
    <property type="match status" value="1"/>
</dbReference>
<sequence>MAFHYRKQTEAAATMMHSRLLKDIDELQRGPYPGIELHINEADVTARGLCTFAWGSALMPPDVTIQSSISHPNIFGDRICLNMLVIDDDVSYTPAYTLKGICIQLLCFFASETIKQMWGENGGKG</sequence>
<dbReference type="InterPro" id="IPR016135">
    <property type="entry name" value="UBQ-conjugating_enzyme/RWD"/>
</dbReference>
<accession>A0A6A6FKX3</accession>